<feature type="region of interest" description="Disordered" evidence="8">
    <location>
        <begin position="1"/>
        <end position="21"/>
    </location>
</feature>
<dbReference type="SUPFAM" id="SSF53474">
    <property type="entry name" value="alpha/beta-Hydrolases"/>
    <property type="match status" value="1"/>
</dbReference>
<sequence length="299" mass="31602">MALSTSTMPAGNPVVGSAPGAARRASTRVARTLLRAVLSLALGVILLGSVAGCGSDDPEPLQAGVNDLSIQHRKVVVHVPTHPDGPLPLVLVVHHYTGSIDDAMLYGFENLVDSKRFVAVYPEGVDGSFNAGHCCGDAADKGTDDVALLTSVVKSVEQRVDIDPDRVFVTGFSNGGMMSYRLACQTDLFAAIAPVSGDIESTCDHPSRVSVLHVHGLADPMVTFQPASDAPWRKVDNCAQPKKSTQKTVHRSVARCADGRAVEVITVDGAGHQVPETYAQFNVANTIWAFFEAHPLVAK</sequence>
<dbReference type="PANTHER" id="PTHR38050:SF2">
    <property type="entry name" value="FERULOYL ESTERASE C-RELATED"/>
    <property type="match status" value="1"/>
</dbReference>
<dbReference type="GO" id="GO:0006508">
    <property type="term" value="P:proteolysis"/>
    <property type="evidence" value="ECO:0007669"/>
    <property type="project" value="InterPro"/>
</dbReference>
<gene>
    <name evidence="11" type="ORF">FOE78_22500</name>
</gene>
<keyword evidence="6" id="KW-0119">Carbohydrate metabolism</keyword>
<dbReference type="KEGG" id="mik:FOE78_22500"/>
<keyword evidence="4" id="KW-0732">Signal</keyword>
<keyword evidence="3" id="KW-0858">Xylan degradation</keyword>
<feature type="domain" description="Peptidase S9 prolyl oligopeptidase catalytic" evidence="10">
    <location>
        <begin position="140"/>
        <end position="197"/>
    </location>
</feature>
<keyword evidence="9" id="KW-1133">Transmembrane helix</keyword>
<evidence type="ECO:0000313" key="11">
    <source>
        <dbReference type="EMBL" id="QDP98308.1"/>
    </source>
</evidence>
<dbReference type="Gene3D" id="3.40.50.1820">
    <property type="entry name" value="alpha/beta hydrolase"/>
    <property type="match status" value="1"/>
</dbReference>
<evidence type="ECO:0000256" key="9">
    <source>
        <dbReference type="SAM" id="Phobius"/>
    </source>
</evidence>
<evidence type="ECO:0000256" key="3">
    <source>
        <dbReference type="ARBA" id="ARBA00022651"/>
    </source>
</evidence>
<comment type="subcellular location">
    <subcellularLocation>
        <location evidence="1">Secreted</location>
    </subcellularLocation>
</comment>
<evidence type="ECO:0000256" key="7">
    <source>
        <dbReference type="ARBA" id="ARBA00023326"/>
    </source>
</evidence>
<proteinExistence type="predicted"/>
<protein>
    <submittedName>
        <fullName evidence="11">Prolyl oligopeptidase family serine peptidase</fullName>
    </submittedName>
</protein>
<keyword evidence="12" id="KW-1185">Reference proteome</keyword>
<evidence type="ECO:0000256" key="4">
    <source>
        <dbReference type="ARBA" id="ARBA00022729"/>
    </source>
</evidence>
<evidence type="ECO:0000256" key="5">
    <source>
        <dbReference type="ARBA" id="ARBA00022801"/>
    </source>
</evidence>
<dbReference type="GO" id="GO:0005576">
    <property type="term" value="C:extracellular region"/>
    <property type="evidence" value="ECO:0007669"/>
    <property type="project" value="UniProtKB-SubCell"/>
</dbReference>
<evidence type="ECO:0000256" key="1">
    <source>
        <dbReference type="ARBA" id="ARBA00004613"/>
    </source>
</evidence>
<keyword evidence="9" id="KW-0472">Membrane</keyword>
<evidence type="ECO:0000256" key="6">
    <source>
        <dbReference type="ARBA" id="ARBA00023277"/>
    </source>
</evidence>
<dbReference type="InterPro" id="IPR001375">
    <property type="entry name" value="Peptidase_S9_cat"/>
</dbReference>
<dbReference type="PANTHER" id="PTHR38050">
    <property type="match status" value="1"/>
</dbReference>
<dbReference type="Pfam" id="PF00326">
    <property type="entry name" value="Peptidase_S9"/>
    <property type="match status" value="1"/>
</dbReference>
<evidence type="ECO:0000256" key="8">
    <source>
        <dbReference type="SAM" id="MobiDB-lite"/>
    </source>
</evidence>
<reference evidence="11 12" key="1">
    <citation type="submission" date="2019-07" db="EMBL/GenBank/DDBJ databases">
        <title>Microlunatus dokdonensis sp. nov. isolated from the rhizospheric soil of the wild plant Elymus tsukushiensis.</title>
        <authorList>
            <person name="Ghim S.-Y."/>
            <person name="Hwang Y.-J."/>
            <person name="Son J.-S."/>
            <person name="Shin J.-H."/>
        </authorList>
    </citation>
    <scope>NUCLEOTIDE SEQUENCE [LARGE SCALE GENOMIC DNA]</scope>
    <source>
        <strain evidence="11 12">KUDC0627</strain>
    </source>
</reference>
<keyword evidence="7" id="KW-0624">Polysaccharide degradation</keyword>
<evidence type="ECO:0000313" key="12">
    <source>
        <dbReference type="Proteomes" id="UP000319263"/>
    </source>
</evidence>
<dbReference type="GO" id="GO:0008236">
    <property type="term" value="F:serine-type peptidase activity"/>
    <property type="evidence" value="ECO:0007669"/>
    <property type="project" value="InterPro"/>
</dbReference>
<dbReference type="Proteomes" id="UP000319263">
    <property type="component" value="Chromosome"/>
</dbReference>
<dbReference type="EMBL" id="CP041692">
    <property type="protein sequence ID" value="QDP98308.1"/>
    <property type="molecule type" value="Genomic_DNA"/>
</dbReference>
<dbReference type="OrthoDB" id="9767239at2"/>
<dbReference type="GO" id="GO:0030600">
    <property type="term" value="F:feruloyl esterase activity"/>
    <property type="evidence" value="ECO:0007669"/>
    <property type="project" value="InterPro"/>
</dbReference>
<keyword evidence="2" id="KW-0964">Secreted</keyword>
<dbReference type="RefSeq" id="WP_143988247.1">
    <property type="nucleotide sequence ID" value="NZ_CP041692.1"/>
</dbReference>
<keyword evidence="5" id="KW-0378">Hydrolase</keyword>
<dbReference type="AlphaFoldDB" id="A0A516Q4H0"/>
<dbReference type="GO" id="GO:0045493">
    <property type="term" value="P:xylan catabolic process"/>
    <property type="evidence" value="ECO:0007669"/>
    <property type="project" value="UniProtKB-KW"/>
</dbReference>
<name>A0A516Q4H0_9ACTN</name>
<dbReference type="InterPro" id="IPR043595">
    <property type="entry name" value="FaeB/C/D"/>
</dbReference>
<feature type="transmembrane region" description="Helical" evidence="9">
    <location>
        <begin position="33"/>
        <end position="52"/>
    </location>
</feature>
<keyword evidence="9" id="KW-0812">Transmembrane</keyword>
<evidence type="ECO:0000259" key="10">
    <source>
        <dbReference type="Pfam" id="PF00326"/>
    </source>
</evidence>
<organism evidence="11 12">
    <name type="scientific">Microlunatus elymi</name>
    <dbReference type="NCBI Taxonomy" id="2596828"/>
    <lineage>
        <taxon>Bacteria</taxon>
        <taxon>Bacillati</taxon>
        <taxon>Actinomycetota</taxon>
        <taxon>Actinomycetes</taxon>
        <taxon>Propionibacteriales</taxon>
        <taxon>Propionibacteriaceae</taxon>
        <taxon>Microlunatus</taxon>
    </lineage>
</organism>
<accession>A0A516Q4H0</accession>
<evidence type="ECO:0000256" key="2">
    <source>
        <dbReference type="ARBA" id="ARBA00022525"/>
    </source>
</evidence>
<dbReference type="InterPro" id="IPR029058">
    <property type="entry name" value="AB_hydrolase_fold"/>
</dbReference>